<feature type="transmembrane region" description="Helical" evidence="9">
    <location>
        <begin position="20"/>
        <end position="40"/>
    </location>
</feature>
<evidence type="ECO:0000313" key="13">
    <source>
        <dbReference type="Proteomes" id="UP000824136"/>
    </source>
</evidence>
<dbReference type="SMART" id="SM00382">
    <property type="entry name" value="AAA"/>
    <property type="match status" value="1"/>
</dbReference>
<gene>
    <name evidence="12" type="ORF">IAC39_03740</name>
</gene>
<feature type="domain" description="ABC transmembrane type-1" evidence="11">
    <location>
        <begin position="20"/>
        <end position="298"/>
    </location>
</feature>
<evidence type="ECO:0000313" key="12">
    <source>
        <dbReference type="EMBL" id="HIT58809.1"/>
    </source>
</evidence>
<dbReference type="GO" id="GO:0015421">
    <property type="term" value="F:ABC-type oligopeptide transporter activity"/>
    <property type="evidence" value="ECO:0007669"/>
    <property type="project" value="TreeGrafter"/>
</dbReference>
<sequence>MKELLKYFKGFRIEAICAPFFKIIEVVFELMVPLVVARIIDVGIPSGDKGYIAAMCGVMVLLGVVGLGSTLTAQYFAAKSAVRFTSAVRQALFDHIQSLSFTELDNLGPSTLITRLTNDLNQVQNGVNLTLRLLMRSPIIVFGAVFMAFSIDPGSAWIFVGVIPALSIVIFGIMLISIPLYTKVQRRLDGVLLKTKENLAGARVIRAFCMEESETRDFVEKNDMLASTQKFVGRISSIMNPMTYVIVNLGIIFLIYSGALRVEAGALTQGMVIALYNYMSQILTELVKLANLIISVTKSLACAKRVSAVLAVRSSMTDGTLEESNRKSEYSVEFNDVSFRYSGAAADSVERVSVKIKKGETVGIIGSTGCGKTTLVSLIPRFYDCSEGEVLVDGVNVSQYRSESLRDKIGTVMQKSVLFNGSIRENIRWGKPDATDGEIMDAVKAAQAENVVAAKPEGLDYVIEQGGKNLSGGQMQRLCIARALVKKPEILILDDSSSALDYATDAALRKSIASLEYNPTVLTVSQRVSTVMHADRIIVLEDGRTVGIGTHDELLSECPEYKELYESQIKSSSGGVR</sequence>
<dbReference type="Pfam" id="PF00005">
    <property type="entry name" value="ABC_tran"/>
    <property type="match status" value="1"/>
</dbReference>
<dbReference type="InterPro" id="IPR017871">
    <property type="entry name" value="ABC_transporter-like_CS"/>
</dbReference>
<dbReference type="PROSITE" id="PS50893">
    <property type="entry name" value="ABC_TRANSPORTER_2"/>
    <property type="match status" value="1"/>
</dbReference>
<dbReference type="PANTHER" id="PTHR43394">
    <property type="entry name" value="ATP-DEPENDENT PERMEASE MDL1, MITOCHONDRIAL"/>
    <property type="match status" value="1"/>
</dbReference>
<evidence type="ECO:0000256" key="1">
    <source>
        <dbReference type="ARBA" id="ARBA00004651"/>
    </source>
</evidence>
<evidence type="ECO:0000256" key="8">
    <source>
        <dbReference type="ARBA" id="ARBA00023136"/>
    </source>
</evidence>
<proteinExistence type="predicted"/>
<dbReference type="SUPFAM" id="SSF52540">
    <property type="entry name" value="P-loop containing nucleoside triphosphate hydrolases"/>
    <property type="match status" value="1"/>
</dbReference>
<evidence type="ECO:0000256" key="3">
    <source>
        <dbReference type="ARBA" id="ARBA00022475"/>
    </source>
</evidence>
<dbReference type="GO" id="GO:0005886">
    <property type="term" value="C:plasma membrane"/>
    <property type="evidence" value="ECO:0007669"/>
    <property type="project" value="UniProtKB-SubCell"/>
</dbReference>
<reference evidence="12" key="1">
    <citation type="submission" date="2020-10" db="EMBL/GenBank/DDBJ databases">
        <authorList>
            <person name="Gilroy R."/>
        </authorList>
    </citation>
    <scope>NUCLEOTIDE SEQUENCE</scope>
    <source>
        <strain evidence="12">CHK33-4379</strain>
    </source>
</reference>
<feature type="transmembrane region" description="Helical" evidence="9">
    <location>
        <begin position="157"/>
        <end position="178"/>
    </location>
</feature>
<dbReference type="Gene3D" id="3.40.50.300">
    <property type="entry name" value="P-loop containing nucleotide triphosphate hydrolases"/>
    <property type="match status" value="1"/>
</dbReference>
<keyword evidence="2" id="KW-0813">Transport</keyword>
<dbReference type="FunFam" id="3.40.50.300:FF:000221">
    <property type="entry name" value="Multidrug ABC transporter ATP-binding protein"/>
    <property type="match status" value="1"/>
</dbReference>
<evidence type="ECO:0000259" key="11">
    <source>
        <dbReference type="PROSITE" id="PS50929"/>
    </source>
</evidence>
<protein>
    <submittedName>
        <fullName evidence="12">ABC transporter ATP-binding protein</fullName>
    </submittedName>
</protein>
<comment type="subcellular location">
    <subcellularLocation>
        <location evidence="1">Cell membrane</location>
        <topology evidence="1">Multi-pass membrane protein</topology>
    </subcellularLocation>
</comment>
<keyword evidence="5" id="KW-0547">Nucleotide-binding</keyword>
<dbReference type="Proteomes" id="UP000824136">
    <property type="component" value="Unassembled WGS sequence"/>
</dbReference>
<feature type="transmembrane region" description="Helical" evidence="9">
    <location>
        <begin position="238"/>
        <end position="259"/>
    </location>
</feature>
<dbReference type="InterPro" id="IPR003439">
    <property type="entry name" value="ABC_transporter-like_ATP-bd"/>
</dbReference>
<evidence type="ECO:0000256" key="6">
    <source>
        <dbReference type="ARBA" id="ARBA00022840"/>
    </source>
</evidence>
<dbReference type="SUPFAM" id="SSF90123">
    <property type="entry name" value="ABC transporter transmembrane region"/>
    <property type="match status" value="1"/>
</dbReference>
<dbReference type="CDD" id="cd18548">
    <property type="entry name" value="ABC_6TM_Tm287_like"/>
    <property type="match status" value="1"/>
</dbReference>
<feature type="transmembrane region" description="Helical" evidence="9">
    <location>
        <begin position="133"/>
        <end position="151"/>
    </location>
</feature>
<dbReference type="Gene3D" id="1.20.1560.10">
    <property type="entry name" value="ABC transporter type 1, transmembrane domain"/>
    <property type="match status" value="1"/>
</dbReference>
<evidence type="ECO:0000256" key="5">
    <source>
        <dbReference type="ARBA" id="ARBA00022741"/>
    </source>
</evidence>
<dbReference type="EMBL" id="DVLL01000015">
    <property type="protein sequence ID" value="HIT58809.1"/>
    <property type="molecule type" value="Genomic_DNA"/>
</dbReference>
<evidence type="ECO:0000256" key="2">
    <source>
        <dbReference type="ARBA" id="ARBA00022448"/>
    </source>
</evidence>
<dbReference type="Pfam" id="PF00664">
    <property type="entry name" value="ABC_membrane"/>
    <property type="match status" value="1"/>
</dbReference>
<dbReference type="GO" id="GO:0016887">
    <property type="term" value="F:ATP hydrolysis activity"/>
    <property type="evidence" value="ECO:0007669"/>
    <property type="project" value="InterPro"/>
</dbReference>
<evidence type="ECO:0000256" key="4">
    <source>
        <dbReference type="ARBA" id="ARBA00022692"/>
    </source>
</evidence>
<feature type="transmembrane region" description="Helical" evidence="9">
    <location>
        <begin position="52"/>
        <end position="77"/>
    </location>
</feature>
<feature type="domain" description="ABC transporter" evidence="10">
    <location>
        <begin position="332"/>
        <end position="567"/>
    </location>
</feature>
<dbReference type="PANTHER" id="PTHR43394:SF1">
    <property type="entry name" value="ATP-BINDING CASSETTE SUB-FAMILY B MEMBER 10, MITOCHONDRIAL"/>
    <property type="match status" value="1"/>
</dbReference>
<evidence type="ECO:0000259" key="10">
    <source>
        <dbReference type="PROSITE" id="PS50893"/>
    </source>
</evidence>
<keyword evidence="8 9" id="KW-0472">Membrane</keyword>
<dbReference type="PROSITE" id="PS00211">
    <property type="entry name" value="ABC_TRANSPORTER_1"/>
    <property type="match status" value="1"/>
</dbReference>
<reference evidence="12" key="2">
    <citation type="journal article" date="2021" name="PeerJ">
        <title>Extensive microbial diversity within the chicken gut microbiome revealed by metagenomics and culture.</title>
        <authorList>
            <person name="Gilroy R."/>
            <person name="Ravi A."/>
            <person name="Getino M."/>
            <person name="Pursley I."/>
            <person name="Horton D.L."/>
            <person name="Alikhan N.F."/>
            <person name="Baker D."/>
            <person name="Gharbi K."/>
            <person name="Hall N."/>
            <person name="Watson M."/>
            <person name="Adriaenssens E.M."/>
            <person name="Foster-Nyarko E."/>
            <person name="Jarju S."/>
            <person name="Secka A."/>
            <person name="Antonio M."/>
            <person name="Oren A."/>
            <person name="Chaudhuri R.R."/>
            <person name="La Ragione R."/>
            <person name="Hildebrand F."/>
            <person name="Pallen M.J."/>
        </authorList>
    </citation>
    <scope>NUCLEOTIDE SEQUENCE</scope>
    <source>
        <strain evidence="12">CHK33-4379</strain>
    </source>
</reference>
<dbReference type="InterPro" id="IPR003593">
    <property type="entry name" value="AAA+_ATPase"/>
</dbReference>
<dbReference type="PROSITE" id="PS50929">
    <property type="entry name" value="ABC_TM1F"/>
    <property type="match status" value="1"/>
</dbReference>
<name>A0A9D1KJE6_9FIRM</name>
<dbReference type="InterPro" id="IPR011527">
    <property type="entry name" value="ABC1_TM_dom"/>
</dbReference>
<dbReference type="InterPro" id="IPR027417">
    <property type="entry name" value="P-loop_NTPase"/>
</dbReference>
<keyword evidence="7 9" id="KW-1133">Transmembrane helix</keyword>
<keyword evidence="4 9" id="KW-0812">Transmembrane</keyword>
<dbReference type="InterPro" id="IPR036640">
    <property type="entry name" value="ABC1_TM_sf"/>
</dbReference>
<organism evidence="12 13">
    <name type="scientific">Candidatus Faeciplasma pullistercoris</name>
    <dbReference type="NCBI Taxonomy" id="2840800"/>
    <lineage>
        <taxon>Bacteria</taxon>
        <taxon>Bacillati</taxon>
        <taxon>Bacillota</taxon>
        <taxon>Clostridia</taxon>
        <taxon>Eubacteriales</taxon>
        <taxon>Oscillospiraceae</taxon>
        <taxon>Oscillospiraceae incertae sedis</taxon>
        <taxon>Candidatus Faeciplasma</taxon>
    </lineage>
</organism>
<keyword evidence="6 12" id="KW-0067">ATP-binding</keyword>
<dbReference type="GO" id="GO:0005524">
    <property type="term" value="F:ATP binding"/>
    <property type="evidence" value="ECO:0007669"/>
    <property type="project" value="UniProtKB-KW"/>
</dbReference>
<evidence type="ECO:0000256" key="7">
    <source>
        <dbReference type="ARBA" id="ARBA00022989"/>
    </source>
</evidence>
<comment type="caution">
    <text evidence="12">The sequence shown here is derived from an EMBL/GenBank/DDBJ whole genome shotgun (WGS) entry which is preliminary data.</text>
</comment>
<dbReference type="AlphaFoldDB" id="A0A9D1KJE6"/>
<accession>A0A9D1KJE6</accession>
<evidence type="ECO:0000256" key="9">
    <source>
        <dbReference type="SAM" id="Phobius"/>
    </source>
</evidence>
<keyword evidence="3" id="KW-1003">Cell membrane</keyword>
<dbReference type="InterPro" id="IPR039421">
    <property type="entry name" value="Type_1_exporter"/>
</dbReference>